<accession>A0A328P5U9</accession>
<sequence length="59" mass="6000">MLLVLGGAGSAGGITAVSLRSLGRRKKTTVIPGENQAPQRGNGTRGIPAIRMDSRPNGS</sequence>
<evidence type="ECO:0000313" key="2">
    <source>
        <dbReference type="EMBL" id="RAO77647.1"/>
    </source>
</evidence>
<keyword evidence="3" id="KW-1185">Reference proteome</keyword>
<name>A0A328P5U9_9GAMM</name>
<dbReference type="EMBL" id="NFZS01000001">
    <property type="protein sequence ID" value="RAO77647.1"/>
    <property type="molecule type" value="Genomic_DNA"/>
</dbReference>
<proteinExistence type="predicted"/>
<feature type="region of interest" description="Disordered" evidence="1">
    <location>
        <begin position="31"/>
        <end position="59"/>
    </location>
</feature>
<evidence type="ECO:0000256" key="1">
    <source>
        <dbReference type="SAM" id="MobiDB-lite"/>
    </source>
</evidence>
<organism evidence="2 3">
    <name type="scientific">Dyella jiangningensis</name>
    <dbReference type="NCBI Taxonomy" id="1379159"/>
    <lineage>
        <taxon>Bacteria</taxon>
        <taxon>Pseudomonadati</taxon>
        <taxon>Pseudomonadota</taxon>
        <taxon>Gammaproteobacteria</taxon>
        <taxon>Lysobacterales</taxon>
        <taxon>Rhodanobacteraceae</taxon>
        <taxon>Dyella</taxon>
    </lineage>
</organism>
<dbReference type="AlphaFoldDB" id="A0A328P5U9"/>
<gene>
    <name evidence="2" type="ORF">CA260_07220</name>
</gene>
<dbReference type="Proteomes" id="UP000248926">
    <property type="component" value="Unassembled WGS sequence"/>
</dbReference>
<protein>
    <submittedName>
        <fullName evidence="2">Uncharacterized protein</fullName>
    </submittedName>
</protein>
<evidence type="ECO:0000313" key="3">
    <source>
        <dbReference type="Proteomes" id="UP000248926"/>
    </source>
</evidence>
<reference evidence="2 3" key="1">
    <citation type="journal article" date="2018" name="Genet. Mol. Biol.">
        <title>The genome sequence of Dyella jiangningensis FCAV SCS01 from a lignocellulose-decomposing microbial consortium metagenome reveals potential for biotechnological applications.</title>
        <authorList>
            <person name="Desiderato J.G."/>
            <person name="Alvarenga D.O."/>
            <person name="Constancio M.T.L."/>
            <person name="Alves L.M.C."/>
            <person name="Varani A.M."/>
        </authorList>
    </citation>
    <scope>NUCLEOTIDE SEQUENCE [LARGE SCALE GENOMIC DNA]</scope>
    <source>
        <strain evidence="2 3">FCAV SCS01</strain>
    </source>
</reference>
<comment type="caution">
    <text evidence="2">The sequence shown here is derived from an EMBL/GenBank/DDBJ whole genome shotgun (WGS) entry which is preliminary data.</text>
</comment>